<reference evidence="2 3" key="1">
    <citation type="submission" date="2015-01" db="EMBL/GenBank/DDBJ databases">
        <title>The Genome Sequence of Capronia semiimmersa CBS27337.</title>
        <authorList>
            <consortium name="The Broad Institute Genomics Platform"/>
            <person name="Cuomo C."/>
            <person name="de Hoog S."/>
            <person name="Gorbushina A."/>
            <person name="Stielow B."/>
            <person name="Teixiera M."/>
            <person name="Abouelleil A."/>
            <person name="Chapman S.B."/>
            <person name="Priest M."/>
            <person name="Young S.K."/>
            <person name="Wortman J."/>
            <person name="Nusbaum C."/>
            <person name="Birren B."/>
        </authorList>
    </citation>
    <scope>NUCLEOTIDE SEQUENCE [LARGE SCALE GENOMIC DNA]</scope>
    <source>
        <strain evidence="2 3">CBS 27337</strain>
    </source>
</reference>
<sequence length="302" mass="31956">MRFLFLVVVASVILSVSALPTQIIKASHTSARGEFTPSIGAIAPALSVVVGQPQPTEPLGKGTPDAPFRSKGKFGVTGNGVEAPYRNVTGVPPYGNTALLKGLYARQENSSSSSGAGSALVYNACAFTVQSNIVHAPRPGEDGAPEEIMGAIAPGETLSHPFSHDPNLGISWKIWRTDGDNHNPVQFEYAWTPDSTLVWYDMSMIDAGEIEWLDPESHEGEAIEDGANNDGTGDLTGKVAVEHPFGGEDEGMRLDPLGNGDCDSVVCPAGEQYCLKAYNTDTDDQAMRACTESVDLKLTLCG</sequence>
<protein>
    <recommendedName>
        <fullName evidence="4">GH16 domain-containing protein</fullName>
    </recommendedName>
</protein>
<dbReference type="STRING" id="5601.A0A0D2GNM9"/>
<feature type="chain" id="PRO_5002254042" description="GH16 domain-containing protein" evidence="1">
    <location>
        <begin position="19"/>
        <end position="302"/>
    </location>
</feature>
<organism evidence="2 3">
    <name type="scientific">Phialophora macrospora</name>
    <dbReference type="NCBI Taxonomy" id="1851006"/>
    <lineage>
        <taxon>Eukaryota</taxon>
        <taxon>Fungi</taxon>
        <taxon>Dikarya</taxon>
        <taxon>Ascomycota</taxon>
        <taxon>Pezizomycotina</taxon>
        <taxon>Eurotiomycetes</taxon>
        <taxon>Chaetothyriomycetidae</taxon>
        <taxon>Chaetothyriales</taxon>
        <taxon>Herpotrichiellaceae</taxon>
        <taxon>Phialophora</taxon>
    </lineage>
</organism>
<dbReference type="AlphaFoldDB" id="A0A0D2GNM9"/>
<keyword evidence="3" id="KW-1185">Reference proteome</keyword>
<dbReference type="HOGENOM" id="CLU_921329_0_0_1"/>
<evidence type="ECO:0008006" key="4">
    <source>
        <dbReference type="Google" id="ProtNLM"/>
    </source>
</evidence>
<dbReference type="InterPro" id="IPR006771">
    <property type="entry name" value="CetA-like"/>
</dbReference>
<dbReference type="PANTHER" id="PTHR36195:SF4">
    <property type="entry name" value="DOMAIN PROTEIN, PUTATIVE (AFU_ORTHOLOGUE AFUA_5G01990)-RELATED"/>
    <property type="match status" value="1"/>
</dbReference>
<dbReference type="PANTHER" id="PTHR36195">
    <property type="entry name" value="DOMAIN PROTEIN, PUTATIVE (AFU_ORTHOLOGUE AFUA_5G01990)-RELATED-RELATED"/>
    <property type="match status" value="1"/>
</dbReference>
<evidence type="ECO:0000313" key="3">
    <source>
        <dbReference type="Proteomes" id="UP000054266"/>
    </source>
</evidence>
<gene>
    <name evidence="2" type="ORF">PV04_02057</name>
</gene>
<name>A0A0D2GNM9_9EURO</name>
<accession>A0A0D2GNM9</accession>
<keyword evidence="1" id="KW-0732">Signal</keyword>
<evidence type="ECO:0000256" key="1">
    <source>
        <dbReference type="SAM" id="SignalP"/>
    </source>
</evidence>
<proteinExistence type="predicted"/>
<dbReference type="EMBL" id="KN846956">
    <property type="protein sequence ID" value="KIW73984.1"/>
    <property type="molecule type" value="Genomic_DNA"/>
</dbReference>
<dbReference type="Pfam" id="PF04681">
    <property type="entry name" value="Bys1"/>
    <property type="match status" value="1"/>
</dbReference>
<evidence type="ECO:0000313" key="2">
    <source>
        <dbReference type="EMBL" id="KIW73984.1"/>
    </source>
</evidence>
<feature type="signal peptide" evidence="1">
    <location>
        <begin position="1"/>
        <end position="18"/>
    </location>
</feature>
<dbReference type="Proteomes" id="UP000054266">
    <property type="component" value="Unassembled WGS sequence"/>
</dbReference>